<dbReference type="EMBL" id="SOZJ01000003">
    <property type="protein sequence ID" value="TGJ70127.1"/>
    <property type="molecule type" value="Genomic_DNA"/>
</dbReference>
<gene>
    <name evidence="1" type="ORF">EYR41_006112</name>
</gene>
<organism evidence="1 2">
    <name type="scientific">Orbilia oligospora</name>
    <name type="common">Nematode-trapping fungus</name>
    <name type="synonym">Arthrobotrys oligospora</name>
    <dbReference type="NCBI Taxonomy" id="2813651"/>
    <lineage>
        <taxon>Eukaryota</taxon>
        <taxon>Fungi</taxon>
        <taxon>Dikarya</taxon>
        <taxon>Ascomycota</taxon>
        <taxon>Pezizomycotina</taxon>
        <taxon>Orbiliomycetes</taxon>
        <taxon>Orbiliales</taxon>
        <taxon>Orbiliaceae</taxon>
        <taxon>Orbilia</taxon>
    </lineage>
</organism>
<evidence type="ECO:0000313" key="2">
    <source>
        <dbReference type="Proteomes" id="UP000297595"/>
    </source>
</evidence>
<protein>
    <submittedName>
        <fullName evidence="1">Uncharacterized protein</fullName>
    </submittedName>
</protein>
<evidence type="ECO:0000313" key="1">
    <source>
        <dbReference type="EMBL" id="TGJ70127.1"/>
    </source>
</evidence>
<comment type="caution">
    <text evidence="1">The sequence shown here is derived from an EMBL/GenBank/DDBJ whole genome shotgun (WGS) entry which is preliminary data.</text>
</comment>
<reference evidence="1 2" key="1">
    <citation type="submission" date="2019-03" db="EMBL/GenBank/DDBJ databases">
        <title>Nematode-trapping fungi genome.</title>
        <authorList>
            <person name="Vidal-Diez De Ulzurrun G."/>
        </authorList>
    </citation>
    <scope>NUCLEOTIDE SEQUENCE [LARGE SCALE GENOMIC DNA]</scope>
    <source>
        <strain evidence="1 2">TWF154</strain>
    </source>
</reference>
<proteinExistence type="predicted"/>
<accession>A0A8H2HV71</accession>
<name>A0A8H2HV71_ORBOL</name>
<sequence length="150" mass="17209">MPPSDQAPPNEYTIWIDSGTLGSISFSREGLRENYLSWKAGEDIPLIEMANNETNQAKVSVFVGYREEQLEELKVGSSPLYIYAFPKIPTKNFMSHTWAYRVANMGLLNHRWTKIYEVGDIAIIITDNKHAWSPSLLLWRNLARGYLKSK</sequence>
<dbReference type="Proteomes" id="UP000297595">
    <property type="component" value="Unassembled WGS sequence"/>
</dbReference>
<dbReference type="AlphaFoldDB" id="A0A8H2HV71"/>